<keyword evidence="1" id="KW-1133">Transmembrane helix</keyword>
<evidence type="ECO:0000313" key="4">
    <source>
        <dbReference type="EMBL" id="CAB4198426.1"/>
    </source>
</evidence>
<proteinExistence type="predicted"/>
<dbReference type="EMBL" id="LR796625">
    <property type="protein sequence ID" value="CAB4154876.1"/>
    <property type="molecule type" value="Genomic_DNA"/>
</dbReference>
<evidence type="ECO:0000256" key="1">
    <source>
        <dbReference type="SAM" id="Phobius"/>
    </source>
</evidence>
<organism evidence="2">
    <name type="scientific">uncultured Caudovirales phage</name>
    <dbReference type="NCBI Taxonomy" id="2100421"/>
    <lineage>
        <taxon>Viruses</taxon>
        <taxon>Duplodnaviria</taxon>
        <taxon>Heunggongvirae</taxon>
        <taxon>Uroviricota</taxon>
        <taxon>Caudoviricetes</taxon>
        <taxon>Peduoviridae</taxon>
        <taxon>Maltschvirus</taxon>
        <taxon>Maltschvirus maltsch</taxon>
    </lineage>
</organism>
<dbReference type="EMBL" id="LR797270">
    <property type="protein sequence ID" value="CAB4198426.1"/>
    <property type="molecule type" value="Genomic_DNA"/>
</dbReference>
<protein>
    <submittedName>
        <fullName evidence="2">Uncharacterized protein</fullName>
    </submittedName>
</protein>
<evidence type="ECO:0000313" key="2">
    <source>
        <dbReference type="EMBL" id="CAB4154876.1"/>
    </source>
</evidence>
<keyword evidence="1" id="KW-0472">Membrane</keyword>
<feature type="transmembrane region" description="Helical" evidence="1">
    <location>
        <begin position="7"/>
        <end position="29"/>
    </location>
</feature>
<dbReference type="EMBL" id="LR796859">
    <property type="protein sequence ID" value="CAB4170811.1"/>
    <property type="molecule type" value="Genomic_DNA"/>
</dbReference>
<sequence>MIQIIIGAVALAAATALVYFIGRFVIMLADDHLGNRPRGIKNRAKELHMSWQYAGSDVGECFAVGAGTILILAIGSALLWLIGSVIVTATN</sequence>
<feature type="transmembrane region" description="Helical" evidence="1">
    <location>
        <begin position="62"/>
        <end position="87"/>
    </location>
</feature>
<evidence type="ECO:0000313" key="3">
    <source>
        <dbReference type="EMBL" id="CAB4170811.1"/>
    </source>
</evidence>
<accession>A0A6J5N9Z7</accession>
<gene>
    <name evidence="4" type="ORF">UFOVP1307_86</name>
    <name evidence="2" type="ORF">UFOVP651_37</name>
    <name evidence="3" type="ORF">UFOVP902_116</name>
</gene>
<reference evidence="2" key="1">
    <citation type="submission" date="2020-04" db="EMBL/GenBank/DDBJ databases">
        <authorList>
            <person name="Chiriac C."/>
            <person name="Salcher M."/>
            <person name="Ghai R."/>
            <person name="Kavagutti S V."/>
        </authorList>
    </citation>
    <scope>NUCLEOTIDE SEQUENCE</scope>
</reference>
<name>A0A6J5N9Z7_9CAUD</name>
<keyword evidence="1" id="KW-0812">Transmembrane</keyword>